<dbReference type="GO" id="GO:0000776">
    <property type="term" value="C:kinetochore"/>
    <property type="evidence" value="ECO:0007669"/>
    <property type="project" value="InterPro"/>
</dbReference>
<reference evidence="6 9" key="2">
    <citation type="journal article" date="2011" name="Nature">
        <title>The Medicago genome provides insight into the evolution of rhizobial symbioses.</title>
        <authorList>
            <person name="Young N.D."/>
            <person name="Debelle F."/>
            <person name="Oldroyd G.E."/>
            <person name="Geurts R."/>
            <person name="Cannon S.B."/>
            <person name="Udvardi M.K."/>
            <person name="Benedito V.A."/>
            <person name="Mayer K.F."/>
            <person name="Gouzy J."/>
            <person name="Schoof H."/>
            <person name="Van de Peer Y."/>
            <person name="Proost S."/>
            <person name="Cook D.R."/>
            <person name="Meyers B.C."/>
            <person name="Spannagl M."/>
            <person name="Cheung F."/>
            <person name="De Mita S."/>
            <person name="Krishnakumar V."/>
            <person name="Gundlach H."/>
            <person name="Zhou S."/>
            <person name="Mudge J."/>
            <person name="Bharti A.K."/>
            <person name="Murray J.D."/>
            <person name="Naoumkina M.A."/>
            <person name="Rosen B."/>
            <person name="Silverstein K.A."/>
            <person name="Tang H."/>
            <person name="Rombauts S."/>
            <person name="Zhao P.X."/>
            <person name="Zhou P."/>
            <person name="Barbe V."/>
            <person name="Bardou P."/>
            <person name="Bechner M."/>
            <person name="Bellec A."/>
            <person name="Berger A."/>
            <person name="Berges H."/>
            <person name="Bidwell S."/>
            <person name="Bisseling T."/>
            <person name="Choisne N."/>
            <person name="Couloux A."/>
            <person name="Denny R."/>
            <person name="Deshpande S."/>
            <person name="Dai X."/>
            <person name="Doyle J.J."/>
            <person name="Dudez A.M."/>
            <person name="Farmer A.D."/>
            <person name="Fouteau S."/>
            <person name="Franken C."/>
            <person name="Gibelin C."/>
            <person name="Gish J."/>
            <person name="Goldstein S."/>
            <person name="Gonzalez A.J."/>
            <person name="Green P.J."/>
            <person name="Hallab A."/>
            <person name="Hartog M."/>
            <person name="Hua A."/>
            <person name="Humphray S.J."/>
            <person name="Jeong D.H."/>
            <person name="Jing Y."/>
            <person name="Jocker A."/>
            <person name="Kenton S.M."/>
            <person name="Kim D.J."/>
            <person name="Klee K."/>
            <person name="Lai H."/>
            <person name="Lang C."/>
            <person name="Lin S."/>
            <person name="Macmil S.L."/>
            <person name="Magdelenat G."/>
            <person name="Matthews L."/>
            <person name="McCorrison J."/>
            <person name="Monaghan E.L."/>
            <person name="Mun J.H."/>
            <person name="Najar F.Z."/>
            <person name="Nicholson C."/>
            <person name="Noirot C."/>
            <person name="O'Bleness M."/>
            <person name="Paule C.R."/>
            <person name="Poulain J."/>
            <person name="Prion F."/>
            <person name="Qin B."/>
            <person name="Qu C."/>
            <person name="Retzel E.F."/>
            <person name="Riddle C."/>
            <person name="Sallet E."/>
            <person name="Samain S."/>
            <person name="Samson N."/>
            <person name="Sanders I."/>
            <person name="Saurat O."/>
            <person name="Scarpelli C."/>
            <person name="Schiex T."/>
            <person name="Segurens B."/>
            <person name="Severin A.J."/>
            <person name="Sherrier D.J."/>
            <person name="Shi R."/>
            <person name="Sims S."/>
            <person name="Singer S.R."/>
            <person name="Sinharoy S."/>
            <person name="Sterck L."/>
            <person name="Viollet A."/>
            <person name="Wang B.B."/>
            <person name="Wang K."/>
            <person name="Wang M."/>
            <person name="Wang X."/>
            <person name="Warfsmann J."/>
            <person name="Weissenbach J."/>
            <person name="White D.D."/>
            <person name="White J.D."/>
            <person name="Wiley G.B."/>
            <person name="Wincker P."/>
            <person name="Xing Y."/>
            <person name="Yang L."/>
            <person name="Yao Z."/>
            <person name="Ying F."/>
            <person name="Zhai J."/>
            <person name="Zhou L."/>
            <person name="Zuber A."/>
            <person name="Denarie J."/>
            <person name="Dixon R.A."/>
            <person name="May G.D."/>
            <person name="Schwartz D.C."/>
            <person name="Rogers J."/>
            <person name="Quetier F."/>
            <person name="Town C.D."/>
            <person name="Roe B.A."/>
        </authorList>
    </citation>
    <scope>NUCLEOTIDE SEQUENCE [LARGE SCALE GENOMIC DNA]</scope>
    <source>
        <strain evidence="6">A17</strain>
        <strain evidence="8 9">cv. Jemalong A17</strain>
    </source>
</reference>
<evidence type="ECO:0000256" key="4">
    <source>
        <dbReference type="SAM" id="MobiDB-lite"/>
    </source>
</evidence>
<dbReference type="PANTHER" id="PTHR16684">
    <property type="entry name" value="CENTROMERE PROTEIN C"/>
    <property type="match status" value="1"/>
</dbReference>
<feature type="region of interest" description="Disordered" evidence="4">
    <location>
        <begin position="214"/>
        <end position="239"/>
    </location>
</feature>
<dbReference type="EMBL" id="AY693784">
    <property type="protein sequence ID" value="AAU04617.1"/>
    <property type="molecule type" value="mRNA"/>
</dbReference>
<dbReference type="EMBL" id="PSQE01000008">
    <property type="protein sequence ID" value="RHN41042.1"/>
    <property type="molecule type" value="Genomic_DNA"/>
</dbReference>
<sequence>MEKHESEVEDPIANYSGLSLFRSTFSLQPSSNPFHDLDAINNNLRSMDLGSPTRLAEQGQSILENNLGFNTENLTQDVENDDVFAVEEGEEFPRKRRPGLGLNRARPRFSLKPTKKPSVEDLLPSLDIKDHKDPEEFFLAHERRENARRELQKQLGIVSSEPNQDSTKPRDRRPGLPGFNRGPVKYRHRFSQETLDNNVDVLSSQEVFESDNLDLVGDNTDTGDASPTSLDNEVAGSPAVEENKGNDILQGLLTCNSEELEGDGAMNLLQERLNIKPIVFEKLSVPDFPDIQPIDLKFLRENSSKPRKALSNIDNLLNRIDIKTPLRRDVGYTEKQLGSPTPPRSPFASLSKLQKQILRSKPSVDPFSAHEIDHISKRNSSPTDTINQEVNIVGSSKPADELSAPVIEDVIAAGETNTILDTSEKSKEEVSRKSSEQVNAPLIEDKVGVSETSSVDNPVINCTSTPLKSMVDNSREPEFNANVDSNEPPVDMDVDIGSSGMGKRAMDDIVGRQNVEPQPYQSEDNLPENMHEFTASLPTDDANLNLVIPLADQSNASNQDEHQANSMDKRSGRSNDGPELSLQENTVGSVAPVNGQKRVKVCAQKVSKGKKREQHRMSLADAGTSWESGVRRSKRFRTRPLEYWKGERMVYGRVHESLSTVIGVKRFSPGGDGKPNMKVKSFVSDKYKQLFEIASLY</sequence>
<gene>
    <name evidence="8" type="primary">25502708</name>
    <name evidence="6" type="ordered locus">MTR_8g467560</name>
    <name evidence="7" type="ORF">MtrunA17_Chr8g0361761</name>
</gene>
<dbReference type="KEGG" id="mtr:25502708"/>
<feature type="region of interest" description="Disordered" evidence="4">
    <location>
        <begin position="552"/>
        <end position="593"/>
    </location>
</feature>
<dbReference type="Gramene" id="rna47315">
    <property type="protein sequence ID" value="RHN41042.1"/>
    <property type="gene ID" value="gene47315"/>
</dbReference>
<evidence type="ECO:0000313" key="6">
    <source>
        <dbReference type="EMBL" id="KEH19741.1"/>
    </source>
</evidence>
<dbReference type="Proteomes" id="UP000265566">
    <property type="component" value="Chromosome 8"/>
</dbReference>
<dbReference type="GO" id="GO:0051455">
    <property type="term" value="P:spindle attachment to meiosis I kinetochore"/>
    <property type="evidence" value="ECO:0000318"/>
    <property type="project" value="GO_Central"/>
</dbReference>
<feature type="compositionally biased region" description="Basic residues" evidence="4">
    <location>
        <begin position="105"/>
        <end position="115"/>
    </location>
</feature>
<dbReference type="PANTHER" id="PTHR16684:SF11">
    <property type="entry name" value="CENTROMERE PROTEIN C"/>
    <property type="match status" value="1"/>
</dbReference>
<evidence type="ECO:0000256" key="3">
    <source>
        <dbReference type="ARBA" id="ARBA00023242"/>
    </source>
</evidence>
<reference evidence="7" key="5">
    <citation type="journal article" date="2018" name="Nat. Plants">
        <title>Whole-genome landscape of Medicago truncatula symbiotic genes.</title>
        <authorList>
            <person name="Pecrix Y."/>
            <person name="Gamas P."/>
            <person name="Carrere S."/>
        </authorList>
    </citation>
    <scope>NUCLEOTIDE SEQUENCE</scope>
    <source>
        <tissue evidence="7">Leaves</tissue>
    </source>
</reference>
<dbReference type="GO" id="GO:0005634">
    <property type="term" value="C:nucleus"/>
    <property type="evidence" value="ECO:0007669"/>
    <property type="project" value="UniProtKB-SubCell"/>
</dbReference>
<dbReference type="GO" id="GO:0051382">
    <property type="term" value="P:kinetochore assembly"/>
    <property type="evidence" value="ECO:0000318"/>
    <property type="project" value="GO_Central"/>
</dbReference>
<evidence type="ECO:0000256" key="2">
    <source>
        <dbReference type="ARBA" id="ARBA00010291"/>
    </source>
</evidence>
<dbReference type="EMBL" id="CM001224">
    <property type="protein sequence ID" value="KEH19741.1"/>
    <property type="molecule type" value="Genomic_DNA"/>
</dbReference>
<dbReference type="InterPro" id="IPR028386">
    <property type="entry name" value="CENP-C/Mif2/cnp3"/>
</dbReference>
<comment type="subcellular location">
    <subcellularLocation>
        <location evidence="1">Nucleus</location>
    </subcellularLocation>
</comment>
<feature type="region of interest" description="Disordered" evidence="4">
    <location>
        <begin position="89"/>
        <end position="127"/>
    </location>
</feature>
<dbReference type="AlphaFoldDB" id="Q66LI1"/>
<feature type="compositionally biased region" description="Polar residues" evidence="4">
    <location>
        <begin position="219"/>
        <end position="231"/>
    </location>
</feature>
<reference evidence="8" key="4">
    <citation type="submission" date="2015-04" db="UniProtKB">
        <authorList>
            <consortium name="EnsemblPlants"/>
        </authorList>
    </citation>
    <scope>IDENTIFICATION</scope>
    <source>
        <strain evidence="8">cv. Jemalong A17</strain>
    </source>
</reference>
<comment type="similarity">
    <text evidence="2">Belongs to the CENP-C/MIF2 family.</text>
</comment>
<dbReference type="EnsemblPlants" id="KEH19741">
    <property type="protein sequence ID" value="KEH19741"/>
    <property type="gene ID" value="MTR_8g467560"/>
</dbReference>
<dbReference type="GO" id="GO:0051315">
    <property type="term" value="P:attachment of mitotic spindle microtubules to kinetochore"/>
    <property type="evidence" value="ECO:0000318"/>
    <property type="project" value="GO_Central"/>
</dbReference>
<protein>
    <submittedName>
        <fullName evidence="5">CENP-C</fullName>
    </submittedName>
    <submittedName>
        <fullName evidence="6">Centromere C-like protein</fullName>
    </submittedName>
    <submittedName>
        <fullName evidence="7">Putative centromere protein C/Mif2/cnp3</fullName>
    </submittedName>
</protein>
<keyword evidence="9" id="KW-1185">Reference proteome</keyword>
<dbReference type="GO" id="GO:0019237">
    <property type="term" value="F:centromeric DNA binding"/>
    <property type="evidence" value="ECO:0000318"/>
    <property type="project" value="GO_Central"/>
</dbReference>
<feature type="region of interest" description="Disordered" evidence="4">
    <location>
        <begin position="154"/>
        <end position="184"/>
    </location>
</feature>
<evidence type="ECO:0000313" key="8">
    <source>
        <dbReference type="EnsemblPlants" id="KEH19741"/>
    </source>
</evidence>
<dbReference type="STRING" id="3880.Q66LI1"/>
<reference evidence="6 9" key="3">
    <citation type="journal article" date="2014" name="BMC Genomics">
        <title>An improved genome release (version Mt4.0) for the model legume Medicago truncatula.</title>
        <authorList>
            <person name="Tang H."/>
            <person name="Krishnakumar V."/>
            <person name="Bidwell S."/>
            <person name="Rosen B."/>
            <person name="Chan A."/>
            <person name="Zhou S."/>
            <person name="Gentzbittel L."/>
            <person name="Childs K.L."/>
            <person name="Yandell M."/>
            <person name="Gundlach H."/>
            <person name="Mayer K.F."/>
            <person name="Schwartz D.C."/>
            <person name="Town C.D."/>
        </authorList>
    </citation>
    <scope>GENOME REANNOTATION</scope>
    <source>
        <strain evidence="6">A17</strain>
        <strain evidence="8 9">cv. Jemalong A17</strain>
    </source>
</reference>
<dbReference type="HOGENOM" id="CLU_015138_0_0_1"/>
<evidence type="ECO:0000313" key="5">
    <source>
        <dbReference type="EMBL" id="AAU04617.1"/>
    </source>
</evidence>
<evidence type="ECO:0000313" key="7">
    <source>
        <dbReference type="EMBL" id="RHN41042.1"/>
    </source>
</evidence>
<accession>Q66LI1</accession>
<feature type="compositionally biased region" description="Basic and acidic residues" evidence="4">
    <location>
        <begin position="559"/>
        <end position="573"/>
    </location>
</feature>
<reference evidence="5" key="1">
    <citation type="journal article" date="2004" name="J. Biol.">
        <title>Adaptive evolution of centromere proteins in plants and animals.</title>
        <authorList>
            <person name="Talbert P.B."/>
            <person name="Bryson T.D."/>
            <person name="Henikoff S."/>
        </authorList>
    </citation>
    <scope>NUCLEOTIDE SEQUENCE</scope>
</reference>
<keyword evidence="3" id="KW-0539">Nucleus</keyword>
<organism evidence="5">
    <name type="scientific">Medicago truncatula</name>
    <name type="common">Barrel medic</name>
    <name type="synonym">Medicago tribuloides</name>
    <dbReference type="NCBI Taxonomy" id="3880"/>
    <lineage>
        <taxon>Eukaryota</taxon>
        <taxon>Viridiplantae</taxon>
        <taxon>Streptophyta</taxon>
        <taxon>Embryophyta</taxon>
        <taxon>Tracheophyta</taxon>
        <taxon>Spermatophyta</taxon>
        <taxon>Magnoliopsida</taxon>
        <taxon>eudicotyledons</taxon>
        <taxon>Gunneridae</taxon>
        <taxon>Pentapetalae</taxon>
        <taxon>rosids</taxon>
        <taxon>fabids</taxon>
        <taxon>Fabales</taxon>
        <taxon>Fabaceae</taxon>
        <taxon>Papilionoideae</taxon>
        <taxon>50 kb inversion clade</taxon>
        <taxon>NPAAA clade</taxon>
        <taxon>Hologalegina</taxon>
        <taxon>IRL clade</taxon>
        <taxon>Trifolieae</taxon>
        <taxon>Medicago</taxon>
    </lineage>
</organism>
<evidence type="ECO:0000256" key="1">
    <source>
        <dbReference type="ARBA" id="ARBA00004123"/>
    </source>
</evidence>
<name>Q66LI1_MEDTR</name>
<dbReference type="OrthoDB" id="1939643at2759"/>
<proteinExistence type="evidence at transcript level"/>
<evidence type="ECO:0000313" key="9">
    <source>
        <dbReference type="Proteomes" id="UP000002051"/>
    </source>
</evidence>
<dbReference type="Proteomes" id="UP000002051">
    <property type="component" value="Chromosome 8"/>
</dbReference>